<proteinExistence type="predicted"/>
<sequence length="125" mass="12978">EHPDGQRYERNPPPALSEAVPPVAPGRRTVPRLRAAGARPAHGDQGCGARRPLPLPAGHGEGGDGLLLVGAVAGGAGPAHLRADRAGPQGPQRVGAEPARRPGDPRHPARPLRQPVQQSRCFPLL</sequence>
<feature type="region of interest" description="Disordered" evidence="1">
    <location>
        <begin position="1"/>
        <end position="65"/>
    </location>
</feature>
<evidence type="ECO:0000313" key="2">
    <source>
        <dbReference type="EMBL" id="CAA9264080.1"/>
    </source>
</evidence>
<protein>
    <submittedName>
        <fullName evidence="2">Uncharacterized protein</fullName>
    </submittedName>
</protein>
<dbReference type="AlphaFoldDB" id="A0A6J4J037"/>
<organism evidence="2">
    <name type="scientific">uncultured Acidimicrobiales bacterium</name>
    <dbReference type="NCBI Taxonomy" id="310071"/>
    <lineage>
        <taxon>Bacteria</taxon>
        <taxon>Bacillati</taxon>
        <taxon>Actinomycetota</taxon>
        <taxon>Acidimicrobiia</taxon>
        <taxon>Acidimicrobiales</taxon>
        <taxon>environmental samples</taxon>
    </lineage>
</organism>
<feature type="compositionally biased region" description="Basic and acidic residues" evidence="1">
    <location>
        <begin position="1"/>
        <end position="10"/>
    </location>
</feature>
<name>A0A6J4J037_9ACTN</name>
<evidence type="ECO:0000256" key="1">
    <source>
        <dbReference type="SAM" id="MobiDB-lite"/>
    </source>
</evidence>
<accession>A0A6J4J037</accession>
<feature type="non-terminal residue" evidence="2">
    <location>
        <position position="1"/>
    </location>
</feature>
<reference evidence="2" key="1">
    <citation type="submission" date="2020-02" db="EMBL/GenBank/DDBJ databases">
        <authorList>
            <person name="Meier V. D."/>
        </authorList>
    </citation>
    <scope>NUCLEOTIDE SEQUENCE</scope>
    <source>
        <strain evidence="2">AVDCRST_MAG10</strain>
    </source>
</reference>
<feature type="compositionally biased region" description="Polar residues" evidence="1">
    <location>
        <begin position="115"/>
        <end position="125"/>
    </location>
</feature>
<feature type="non-terminal residue" evidence="2">
    <location>
        <position position="125"/>
    </location>
</feature>
<dbReference type="EMBL" id="CADCTB010000179">
    <property type="protein sequence ID" value="CAA9264080.1"/>
    <property type="molecule type" value="Genomic_DNA"/>
</dbReference>
<feature type="compositionally biased region" description="Basic and acidic residues" evidence="1">
    <location>
        <begin position="98"/>
        <end position="107"/>
    </location>
</feature>
<feature type="region of interest" description="Disordered" evidence="1">
    <location>
        <begin position="77"/>
        <end position="125"/>
    </location>
</feature>
<gene>
    <name evidence="2" type="ORF">AVDCRST_MAG10-2911</name>
</gene>